<evidence type="ECO:0000256" key="7">
    <source>
        <dbReference type="SAM" id="MobiDB-lite"/>
    </source>
</evidence>
<dbReference type="InterPro" id="IPR039765">
    <property type="entry name" value="Yip5/YIPF1/YIPF2"/>
</dbReference>
<dbReference type="InterPro" id="IPR006977">
    <property type="entry name" value="Yip1_dom"/>
</dbReference>
<feature type="transmembrane region" description="Helical" evidence="6">
    <location>
        <begin position="210"/>
        <end position="232"/>
    </location>
</feature>
<dbReference type="EMBL" id="CAMPGE010016981">
    <property type="protein sequence ID" value="CAI2375494.1"/>
    <property type="molecule type" value="Genomic_DNA"/>
</dbReference>
<keyword evidence="4 6" id="KW-1133">Transmembrane helix</keyword>
<keyword evidence="5 6" id="KW-0472">Membrane</keyword>
<evidence type="ECO:0000259" key="8">
    <source>
        <dbReference type="Pfam" id="PF04893"/>
    </source>
</evidence>
<evidence type="ECO:0000256" key="4">
    <source>
        <dbReference type="ARBA" id="ARBA00022989"/>
    </source>
</evidence>
<evidence type="ECO:0000256" key="5">
    <source>
        <dbReference type="ARBA" id="ARBA00023136"/>
    </source>
</evidence>
<feature type="transmembrane region" description="Helical" evidence="6">
    <location>
        <begin position="169"/>
        <end position="190"/>
    </location>
</feature>
<dbReference type="PANTHER" id="PTHR12822">
    <property type="entry name" value="PROTEIN YIPF"/>
    <property type="match status" value="1"/>
</dbReference>
<sequence length="332" mass="38027">MADPRLGSYQPPVVEINKPRGEVPKKEDEEFNLLDIDFNNNDQSESDVNLDSSLSDKKQDNPVITDEDIQSDNGKFGNRLHDDQEEDINMNQLNDSLINPNRQNMADMEANEPKIVENRSSLRYFTVEYYKEYFDVTTQEVVSRLVRSCIPLYPGSIYDNGKVDLYGPIWIVISLNIAITVFGNIARYVSFDSKDEDIKYTSHLEGLTKSVPVITLYFVCMPAFLNVFLNFTGVQYVGKITFKLVSIYGYSFASFIPAIFLYMASAPVLPHRAFNSFEWLILFAAGFISLFFMFKEMVQVLRSNFEEVKVAAAVVCLGHFILILMMKWKFLS</sequence>
<dbReference type="Pfam" id="PF04893">
    <property type="entry name" value="Yip1"/>
    <property type="match status" value="1"/>
</dbReference>
<dbReference type="PANTHER" id="PTHR12822:SF2">
    <property type="entry name" value="PROTEIN YIPF"/>
    <property type="match status" value="1"/>
</dbReference>
<comment type="caution">
    <text evidence="9">The sequence shown here is derived from an EMBL/GenBank/DDBJ whole genome shotgun (WGS) entry which is preliminary data.</text>
</comment>
<evidence type="ECO:0000256" key="6">
    <source>
        <dbReference type="RuleBase" id="RU361264"/>
    </source>
</evidence>
<comment type="subcellular location">
    <subcellularLocation>
        <location evidence="6">Golgi apparatus membrane</location>
        <topology evidence="6">Multi-pass membrane protein</topology>
    </subcellularLocation>
    <subcellularLocation>
        <location evidence="1">Membrane</location>
        <topology evidence="1">Multi-pass membrane protein</topology>
    </subcellularLocation>
</comment>
<evidence type="ECO:0000256" key="3">
    <source>
        <dbReference type="ARBA" id="ARBA00022692"/>
    </source>
</evidence>
<comment type="similarity">
    <text evidence="2 6">Belongs to the YIP1 family.</text>
</comment>
<dbReference type="GO" id="GO:0031267">
    <property type="term" value="F:small GTPase binding"/>
    <property type="evidence" value="ECO:0007669"/>
    <property type="project" value="InterPro"/>
</dbReference>
<evidence type="ECO:0000313" key="10">
    <source>
        <dbReference type="Proteomes" id="UP001295684"/>
    </source>
</evidence>
<dbReference type="Proteomes" id="UP001295684">
    <property type="component" value="Unassembled WGS sequence"/>
</dbReference>
<evidence type="ECO:0000313" key="9">
    <source>
        <dbReference type="EMBL" id="CAI2375494.1"/>
    </source>
</evidence>
<evidence type="ECO:0000256" key="1">
    <source>
        <dbReference type="ARBA" id="ARBA00004141"/>
    </source>
</evidence>
<gene>
    <name evidence="9" type="ORF">ECRASSUSDP1_LOCUS16856</name>
</gene>
<keyword evidence="10" id="KW-1185">Reference proteome</keyword>
<reference evidence="9" key="1">
    <citation type="submission" date="2023-07" db="EMBL/GenBank/DDBJ databases">
        <authorList>
            <consortium name="AG Swart"/>
            <person name="Singh M."/>
            <person name="Singh A."/>
            <person name="Seah K."/>
            <person name="Emmerich C."/>
        </authorList>
    </citation>
    <scope>NUCLEOTIDE SEQUENCE</scope>
    <source>
        <strain evidence="9">DP1</strain>
    </source>
</reference>
<keyword evidence="3 6" id="KW-0812">Transmembrane</keyword>
<name>A0AAD1XMR7_EUPCR</name>
<dbReference type="GO" id="GO:0000139">
    <property type="term" value="C:Golgi membrane"/>
    <property type="evidence" value="ECO:0007669"/>
    <property type="project" value="UniProtKB-SubCell"/>
</dbReference>
<organism evidence="9 10">
    <name type="scientific">Euplotes crassus</name>
    <dbReference type="NCBI Taxonomy" id="5936"/>
    <lineage>
        <taxon>Eukaryota</taxon>
        <taxon>Sar</taxon>
        <taxon>Alveolata</taxon>
        <taxon>Ciliophora</taxon>
        <taxon>Intramacronucleata</taxon>
        <taxon>Spirotrichea</taxon>
        <taxon>Hypotrichia</taxon>
        <taxon>Euplotida</taxon>
        <taxon>Euplotidae</taxon>
        <taxon>Moneuplotes</taxon>
    </lineage>
</organism>
<proteinExistence type="inferred from homology"/>
<feature type="transmembrane region" description="Helical" evidence="6">
    <location>
        <begin position="277"/>
        <end position="298"/>
    </location>
</feature>
<feature type="compositionally biased region" description="Basic and acidic residues" evidence="7">
    <location>
        <begin position="17"/>
        <end position="28"/>
    </location>
</feature>
<dbReference type="AlphaFoldDB" id="A0AAD1XMR7"/>
<feature type="domain" description="Yip1" evidence="8">
    <location>
        <begin position="160"/>
        <end position="324"/>
    </location>
</feature>
<accession>A0AAD1XMR7</accession>
<dbReference type="GO" id="GO:0016192">
    <property type="term" value="P:vesicle-mediated transport"/>
    <property type="evidence" value="ECO:0007669"/>
    <property type="project" value="InterPro"/>
</dbReference>
<protein>
    <recommendedName>
        <fullName evidence="6">Protein YIPF</fullName>
    </recommendedName>
</protein>
<feature type="region of interest" description="Disordered" evidence="7">
    <location>
        <begin position="1"/>
        <end position="76"/>
    </location>
</feature>
<feature type="transmembrane region" description="Helical" evidence="6">
    <location>
        <begin position="244"/>
        <end position="265"/>
    </location>
</feature>
<evidence type="ECO:0000256" key="2">
    <source>
        <dbReference type="ARBA" id="ARBA00010596"/>
    </source>
</evidence>
<feature type="transmembrane region" description="Helical" evidence="6">
    <location>
        <begin position="310"/>
        <end position="328"/>
    </location>
</feature>
<feature type="compositionally biased region" description="Low complexity" evidence="7">
    <location>
        <begin position="33"/>
        <end position="42"/>
    </location>
</feature>